<dbReference type="AlphaFoldDB" id="W6TDJ3"/>
<evidence type="ECO:0000313" key="1">
    <source>
        <dbReference type="EMBL" id="ETZ07133.1"/>
    </source>
</evidence>
<keyword evidence="2" id="KW-1185">Reference proteome</keyword>
<dbReference type="OrthoDB" id="8478901at2"/>
<protein>
    <submittedName>
        <fullName evidence="1">Uncharacterized protein</fullName>
    </submittedName>
</protein>
<gene>
    <name evidence="1" type="ORF">P618_200676</name>
</gene>
<dbReference type="STRING" id="1399147.P618_200676"/>
<name>W6TDJ3_HOLOB</name>
<organism evidence="1 2">
    <name type="scientific">Holospora obtusa F1</name>
    <dbReference type="NCBI Taxonomy" id="1399147"/>
    <lineage>
        <taxon>Bacteria</taxon>
        <taxon>Pseudomonadati</taxon>
        <taxon>Pseudomonadota</taxon>
        <taxon>Alphaproteobacteria</taxon>
        <taxon>Holosporales</taxon>
        <taxon>Holosporaceae</taxon>
        <taxon>Holospora</taxon>
    </lineage>
</organism>
<dbReference type="RefSeq" id="WP_021827568.1">
    <property type="nucleotide sequence ID" value="NZ_AWTR02000062.1"/>
</dbReference>
<reference evidence="1 2" key="1">
    <citation type="journal article" date="2014" name="FEMS Microbiol. Lett.">
        <title>Draft genome sequences of three Holospora species (Holospora obtusa, Holospora undulata, and Holospora elegans), endonuclear symbiotic bacteria of the ciliate Paramecium caudatum.</title>
        <authorList>
            <person name="Dohra H."/>
            <person name="Tanaka K."/>
            <person name="Suzuki T."/>
            <person name="Fujishima M."/>
            <person name="Suzuki H."/>
        </authorList>
    </citation>
    <scope>NUCLEOTIDE SEQUENCE [LARGE SCALE GENOMIC DNA]</scope>
    <source>
        <strain evidence="1 2">F1</strain>
    </source>
</reference>
<proteinExistence type="predicted"/>
<accession>W6TDJ3</accession>
<evidence type="ECO:0000313" key="2">
    <source>
        <dbReference type="Proteomes" id="UP000019112"/>
    </source>
</evidence>
<dbReference type="EMBL" id="AWTR02000062">
    <property type="protein sequence ID" value="ETZ07133.1"/>
    <property type="molecule type" value="Genomic_DNA"/>
</dbReference>
<comment type="caution">
    <text evidence="1">The sequence shown here is derived from an EMBL/GenBank/DDBJ whole genome shotgun (WGS) entry which is preliminary data.</text>
</comment>
<sequence>MKDFYYVHSTEFENQDDPFLVLDSQEPESVRVTDLFPLRIELKAFLSFEPILARPVIQIQKSSYHPPLRGAVLYQSKNFFKSVSVMLCPIGWSEFEKNMELFEDSSNYRLDLSSPAFIQDFVFTQDSCVLNPRCSPLPCGVEKCTDPKDCMQWYCFPETSDEDTVLDWSPGQKIYGPNKILSLKQCIERGDVFCHLVYKNYRKSYRSQCYFFKNNELWISFSIIEISDA</sequence>
<dbReference type="Proteomes" id="UP000019112">
    <property type="component" value="Unassembled WGS sequence"/>
</dbReference>